<dbReference type="Proteomes" id="UP000694429">
    <property type="component" value="Chromosome 14"/>
</dbReference>
<feature type="compositionally biased region" description="Basic and acidic residues" evidence="1">
    <location>
        <begin position="740"/>
        <end position="752"/>
    </location>
</feature>
<evidence type="ECO:0000313" key="2">
    <source>
        <dbReference type="Ensembl" id="ENSCAFP00030016764.1"/>
    </source>
</evidence>
<evidence type="ECO:0000256" key="1">
    <source>
        <dbReference type="SAM" id="MobiDB-lite"/>
    </source>
</evidence>
<feature type="region of interest" description="Disordered" evidence="1">
    <location>
        <begin position="666"/>
        <end position="691"/>
    </location>
</feature>
<dbReference type="InterPro" id="IPR053309">
    <property type="entry name" value="Balbiani_Body_Formation"/>
</dbReference>
<feature type="region of interest" description="Disordered" evidence="1">
    <location>
        <begin position="1"/>
        <end position="147"/>
    </location>
</feature>
<reference evidence="2" key="2">
    <citation type="submission" date="2025-08" db="UniProtKB">
        <authorList>
            <consortium name="Ensembl"/>
        </authorList>
    </citation>
    <scope>IDENTIFICATION</scope>
</reference>
<reference evidence="2" key="1">
    <citation type="submission" date="2019-03" db="EMBL/GenBank/DDBJ databases">
        <authorList>
            <person name="Warren W.C."/>
            <person name="Johnson G.S."/>
        </authorList>
    </citation>
    <scope>NUCLEOTIDE SEQUENCE [LARGE SCALE GENOMIC DNA]</scope>
    <source>
        <strain evidence="2">Basenji</strain>
    </source>
</reference>
<feature type="compositionally biased region" description="Basic and acidic residues" evidence="1">
    <location>
        <begin position="361"/>
        <end position="371"/>
    </location>
</feature>
<protein>
    <submittedName>
        <fullName evidence="2">Uncharacterized protein</fullName>
    </submittedName>
</protein>
<feature type="region of interest" description="Disordered" evidence="1">
    <location>
        <begin position="740"/>
        <end position="792"/>
    </location>
</feature>
<feature type="compositionally biased region" description="Low complexity" evidence="1">
    <location>
        <begin position="41"/>
        <end position="51"/>
    </location>
</feature>
<organism evidence="2 3">
    <name type="scientific">Canis lupus familiaris</name>
    <name type="common">Dog</name>
    <name type="synonym">Canis familiaris</name>
    <dbReference type="NCBI Taxonomy" id="9615"/>
    <lineage>
        <taxon>Eukaryota</taxon>
        <taxon>Metazoa</taxon>
        <taxon>Chordata</taxon>
        <taxon>Craniata</taxon>
        <taxon>Vertebrata</taxon>
        <taxon>Euteleostomi</taxon>
        <taxon>Mammalia</taxon>
        <taxon>Eutheria</taxon>
        <taxon>Laurasiatheria</taxon>
        <taxon>Carnivora</taxon>
        <taxon>Caniformia</taxon>
        <taxon>Canidae</taxon>
        <taxon>Canis</taxon>
    </lineage>
</organism>
<feature type="compositionally biased region" description="Basic and acidic residues" evidence="1">
    <location>
        <begin position="670"/>
        <end position="691"/>
    </location>
</feature>
<dbReference type="PANTHER" id="PTHR38654:SF1">
    <property type="entry name" value="BUCKY BALL"/>
    <property type="match status" value="1"/>
</dbReference>
<evidence type="ECO:0000313" key="3">
    <source>
        <dbReference type="Proteomes" id="UP000694429"/>
    </source>
</evidence>
<feature type="compositionally biased region" description="Basic residues" evidence="1">
    <location>
        <begin position="62"/>
        <end position="71"/>
    </location>
</feature>
<dbReference type="Ensembl" id="ENSCAFT00030019220.1">
    <property type="protein sequence ID" value="ENSCAFP00030016764.1"/>
    <property type="gene ID" value="ENSCAFG00030010422.1"/>
</dbReference>
<sequence>MEGTAWASEGSSASASTRASPSPRCSQPRAEKGPEPPPVPAGGAAWVPAGPERMRGPSAGGRRLRSRRHVPARLCQGGSRAAGRQPVRVAEPARGQVGVRGRACGERGTDRPRVGRRRARGAGSPAWEGAGSAPGEAGQDTPWRGAPGAARTVACGLRAPAVASGPQPPSCAAAAAPARGAETCCCWRGPARGRLGPGPGALQPVSPRPGERRRRWGPRPQAWGSGREPTTPRSRREAGGGTRRWPRLNANTCFAARDMNSSSENSAHGEGGTARPFFYVHAVGPPPYPSPWYQNLPANPCCVPGAGFRNGSLYFPYSVVLSEYPGFLIPQSPLPTAFYRRPMFCNTAQFRQCSGYGQKTNTKETQTEPHQAENMTQKQDTHSEGDRVTSILTSNIDTKAGKPEATGRVLSSVVQKEPHPESPSPNIVYRISPQGHYVPEKAKTRPEQSKGCPVTQFWKTLKETIRLYNLTYGKTMPENLVQHSGISQSPCESRSVLYNRHEGADSITGKDDESTIWSKQCHDVKHDEVVKSGSIRDMNLGKEKGCAAVFQFLSSPGEAKDRDEIQDTLNSSLCQSSRDGNQLQQERPFCSSNKAIEDLSLQSKSQSPISFGENMPDNGSGGHGLLVKVDEGEVVEMHSCPQSYVPPPTSLAQFSQVSEGIQCDMSQWQDAEHEQSPESSPESRKTSEEGAVRCGELDEVVVRDGFPKYVPNPAWLAQMNKGVDAGIQCDGSWWQDAELEKSPDQMPSKDEESSPACKTEGSQGKTIRTGELNTDEEMTRKDETEEEEHENFKKCADIQKSVTGRKQTSLSNFSSGNTGYLVRENAASNTVLLEDSEDCDFEEEVEGEIEELDCLFAEVSPLGPVASSKGQIYHKAGRIIRMPPECCLPSQLLMWPTRNKNRLKHGEYESIPVVCKVTGQDGRFRGECTTAMQEGLESKRASHKSWERFRNGSLYFSYSVVLREYHGFLIPQSPLPTALNQKTCVV</sequence>
<feature type="compositionally biased region" description="Low complexity" evidence="1">
    <location>
        <begin position="1"/>
        <end position="24"/>
    </location>
</feature>
<feature type="compositionally biased region" description="Basic and acidic residues" evidence="1">
    <location>
        <begin position="103"/>
        <end position="113"/>
    </location>
</feature>
<proteinExistence type="predicted"/>
<dbReference type="PANTHER" id="PTHR38654">
    <property type="entry name" value="BUCKY BALL-RELATED"/>
    <property type="match status" value="1"/>
</dbReference>
<dbReference type="AlphaFoldDB" id="A0A8C0MZD9"/>
<accession>A0A8C0MZD9</accession>
<feature type="region of interest" description="Disordered" evidence="1">
    <location>
        <begin position="193"/>
        <end position="244"/>
    </location>
</feature>
<name>A0A8C0MZD9_CANLF</name>
<feature type="region of interest" description="Disordered" evidence="1">
    <location>
        <begin position="359"/>
        <end position="386"/>
    </location>
</feature>